<protein>
    <submittedName>
        <fullName evidence="1">Uncharacterized protein</fullName>
    </submittedName>
</protein>
<dbReference type="Proteomes" id="UP001049176">
    <property type="component" value="Chromosome 2"/>
</dbReference>
<dbReference type="OrthoDB" id="3249754at2759"/>
<dbReference type="AlphaFoldDB" id="A0A9P8ACS0"/>
<sequence length="115" mass="13518">MEYALIKKKKEIRDSAASSDPDVCSPADCDWMLYLCKVHWTKSMRVRRYIWSVCEEVKRVYDKKMKETDGCGFYKLSEEGMKPTEKRMALEAMAQQMFMMKQVTRPMKKGPKSAK</sequence>
<comment type="caution">
    <text evidence="1">The sequence shown here is derived from an EMBL/GenBank/DDBJ whole genome shotgun (WGS) entry which is preliminary data.</text>
</comment>
<organism evidence="1 2">
    <name type="scientific">Marasmius oreades</name>
    <name type="common">fairy-ring Marasmius</name>
    <dbReference type="NCBI Taxonomy" id="181124"/>
    <lineage>
        <taxon>Eukaryota</taxon>
        <taxon>Fungi</taxon>
        <taxon>Dikarya</taxon>
        <taxon>Basidiomycota</taxon>
        <taxon>Agaricomycotina</taxon>
        <taxon>Agaricomycetes</taxon>
        <taxon>Agaricomycetidae</taxon>
        <taxon>Agaricales</taxon>
        <taxon>Marasmiineae</taxon>
        <taxon>Marasmiaceae</taxon>
        <taxon>Marasmius</taxon>
    </lineage>
</organism>
<name>A0A9P8ACS0_9AGAR</name>
<evidence type="ECO:0000313" key="1">
    <source>
        <dbReference type="EMBL" id="KAG7096630.1"/>
    </source>
</evidence>
<reference evidence="1" key="1">
    <citation type="journal article" date="2021" name="Genome Biol. Evol.">
        <title>The assembled and annotated genome of the fairy-ring fungus Marasmius oreades.</title>
        <authorList>
            <person name="Hiltunen M."/>
            <person name="Ament-Velasquez S.L."/>
            <person name="Johannesson H."/>
        </authorList>
    </citation>
    <scope>NUCLEOTIDE SEQUENCE</scope>
    <source>
        <strain evidence="1">03SP1</strain>
    </source>
</reference>
<accession>A0A9P8ACS0</accession>
<dbReference type="EMBL" id="CM032182">
    <property type="protein sequence ID" value="KAG7096630.1"/>
    <property type="molecule type" value="Genomic_DNA"/>
</dbReference>
<evidence type="ECO:0000313" key="2">
    <source>
        <dbReference type="Proteomes" id="UP001049176"/>
    </source>
</evidence>
<dbReference type="RefSeq" id="XP_043013100.1">
    <property type="nucleotide sequence ID" value="XM_043148501.1"/>
</dbReference>
<proteinExistence type="predicted"/>
<dbReference type="KEGG" id="more:E1B28_004047"/>
<dbReference type="GeneID" id="66073123"/>
<gene>
    <name evidence="1" type="ORF">E1B28_004047</name>
</gene>
<keyword evidence="2" id="KW-1185">Reference proteome</keyword>